<dbReference type="Pfam" id="PF00884">
    <property type="entry name" value="Sulfatase"/>
    <property type="match status" value="1"/>
</dbReference>
<dbReference type="Gene3D" id="3.40.720.10">
    <property type="entry name" value="Alkaline Phosphatase, subunit A"/>
    <property type="match status" value="1"/>
</dbReference>
<sequence>MPATSPRPNLIFILADDLGYADLGCTGARDAASRPVDVSPRLDAMAAQGLRCTRGYSNSAVCSPTRFALATGRWQYRLRGAAEEPIASVHGDKVLGLPPSHPTLPSLLRDAGYATALVGKWHLGYPPHFGPRLSGYDEFYGFHAGGADYFAHCDPRGRPDFWENEAPHEEEGYLTDLLSRRAADFVRRQPADQPFLLSLHYSAPHWPWLTREDHEESRRIGGFGKHTDGGSLETYQRMIHHMDEGIGWVLDALAERGLADNTLVVFTSDNGGERYSNNWPFVGQKMDLLEGGIRVPLLARWPARIAAGSESDTPSLTMDWTATFLAAAGVAGHPDYPLDGTSLLPLFDDPAWNPERDLCWRMKHRGQRALVRGRHKYLVVDGVEYLFDVVADPRERANLREREPERLAELRAAWAAWDASLPPIPDEAKVSLVFTRQDLPQATF</sequence>
<feature type="domain" description="Sulfatase N-terminal" evidence="5">
    <location>
        <begin position="8"/>
        <end position="330"/>
    </location>
</feature>
<evidence type="ECO:0000256" key="1">
    <source>
        <dbReference type="ARBA" id="ARBA00008779"/>
    </source>
</evidence>
<dbReference type="OrthoDB" id="9766107at2"/>
<reference evidence="6 7" key="1">
    <citation type="submission" date="2018-06" db="EMBL/GenBank/DDBJ databases">
        <title>Genomic Encyclopedia of Archaeal and Bacterial Type Strains, Phase II (KMG-II): from individual species to whole genera.</title>
        <authorList>
            <person name="Goeker M."/>
        </authorList>
    </citation>
    <scope>NUCLEOTIDE SEQUENCE [LARGE SCALE GENOMIC DNA]</scope>
    <source>
        <strain evidence="6 7">CFPB 3232</strain>
    </source>
</reference>
<keyword evidence="2" id="KW-0479">Metal-binding</keyword>
<dbReference type="RefSeq" id="WP_111881615.1">
    <property type="nucleotide sequence ID" value="NZ_CBCSGC010000068.1"/>
</dbReference>
<dbReference type="Proteomes" id="UP000248856">
    <property type="component" value="Unassembled WGS sequence"/>
</dbReference>
<keyword evidence="4" id="KW-0106">Calcium</keyword>
<dbReference type="InterPro" id="IPR024607">
    <property type="entry name" value="Sulfatase_CS"/>
</dbReference>
<evidence type="ECO:0000313" key="7">
    <source>
        <dbReference type="Proteomes" id="UP000248856"/>
    </source>
</evidence>
<dbReference type="InterPro" id="IPR000917">
    <property type="entry name" value="Sulfatase_N"/>
</dbReference>
<evidence type="ECO:0000256" key="3">
    <source>
        <dbReference type="ARBA" id="ARBA00022801"/>
    </source>
</evidence>
<gene>
    <name evidence="6" type="ORF">AX018_10616</name>
</gene>
<accession>A0A328YSU8</accession>
<name>A0A328YSU8_9BURK</name>
<comment type="similarity">
    <text evidence="1">Belongs to the sulfatase family.</text>
</comment>
<keyword evidence="7" id="KW-1185">Reference proteome</keyword>
<dbReference type="AlphaFoldDB" id="A0A328YSU8"/>
<organism evidence="6 7">
    <name type="scientific">Paracidovorax anthurii</name>
    <dbReference type="NCBI Taxonomy" id="78229"/>
    <lineage>
        <taxon>Bacteria</taxon>
        <taxon>Pseudomonadati</taxon>
        <taxon>Pseudomonadota</taxon>
        <taxon>Betaproteobacteria</taxon>
        <taxon>Burkholderiales</taxon>
        <taxon>Comamonadaceae</taxon>
        <taxon>Paracidovorax</taxon>
    </lineage>
</organism>
<dbReference type="GO" id="GO:0004065">
    <property type="term" value="F:arylsulfatase activity"/>
    <property type="evidence" value="ECO:0007669"/>
    <property type="project" value="TreeGrafter"/>
</dbReference>
<dbReference type="PROSITE" id="PS00149">
    <property type="entry name" value="SULFATASE_2"/>
    <property type="match status" value="1"/>
</dbReference>
<dbReference type="SUPFAM" id="SSF53649">
    <property type="entry name" value="Alkaline phosphatase-like"/>
    <property type="match status" value="1"/>
</dbReference>
<protein>
    <submittedName>
        <fullName evidence="6">Arylsulfatase A-like enzyme</fullName>
    </submittedName>
</protein>
<dbReference type="PANTHER" id="PTHR42693">
    <property type="entry name" value="ARYLSULFATASE FAMILY MEMBER"/>
    <property type="match status" value="1"/>
</dbReference>
<keyword evidence="3" id="KW-0378">Hydrolase</keyword>
<evidence type="ECO:0000313" key="6">
    <source>
        <dbReference type="EMBL" id="RAR75865.1"/>
    </source>
</evidence>
<dbReference type="Gene3D" id="3.30.1120.10">
    <property type="match status" value="1"/>
</dbReference>
<dbReference type="InterPro" id="IPR050738">
    <property type="entry name" value="Sulfatase"/>
</dbReference>
<evidence type="ECO:0000256" key="2">
    <source>
        <dbReference type="ARBA" id="ARBA00022723"/>
    </source>
</evidence>
<evidence type="ECO:0000256" key="4">
    <source>
        <dbReference type="ARBA" id="ARBA00022837"/>
    </source>
</evidence>
<dbReference type="PANTHER" id="PTHR42693:SF53">
    <property type="entry name" value="ENDO-4-O-SULFATASE"/>
    <property type="match status" value="1"/>
</dbReference>
<dbReference type="EMBL" id="QLTA01000061">
    <property type="protein sequence ID" value="RAR75865.1"/>
    <property type="molecule type" value="Genomic_DNA"/>
</dbReference>
<comment type="caution">
    <text evidence="6">The sequence shown here is derived from an EMBL/GenBank/DDBJ whole genome shotgun (WGS) entry which is preliminary data.</text>
</comment>
<dbReference type="GO" id="GO:0046872">
    <property type="term" value="F:metal ion binding"/>
    <property type="evidence" value="ECO:0007669"/>
    <property type="project" value="UniProtKB-KW"/>
</dbReference>
<evidence type="ECO:0000259" key="5">
    <source>
        <dbReference type="Pfam" id="PF00884"/>
    </source>
</evidence>
<proteinExistence type="inferred from homology"/>
<dbReference type="InterPro" id="IPR017850">
    <property type="entry name" value="Alkaline_phosphatase_core_sf"/>
</dbReference>